<comment type="function">
    <text evidence="1">Crystallins are the dominant structural components of the vertebrate eye lens.</text>
</comment>
<sequence length="133" mass="15437">MGYESLQMFVLQIISYEDKSFQGHCYKCSMEKGNYPDLQKWLGLSKSVRSCHVILQMSPSAWHCITVGEISFGLPFKDIPQATSIFEIHSLNILDGSWISYEMPSFREQQYLLKPREHRRLLDWGAVNIKVGF</sequence>
<evidence type="ECO:0000256" key="4">
    <source>
        <dbReference type="ARBA" id="ARBA00022737"/>
    </source>
</evidence>
<reference evidence="6" key="2">
    <citation type="submission" date="2025-09" db="UniProtKB">
        <authorList>
            <consortium name="Ensembl"/>
        </authorList>
    </citation>
    <scope>IDENTIFICATION</scope>
</reference>
<evidence type="ECO:0000259" key="5">
    <source>
        <dbReference type="SMART" id="SM00247"/>
    </source>
</evidence>
<dbReference type="AlphaFoldDB" id="A0A8C4KIZ3"/>
<accession>A0A8C4KIZ3</accession>
<name>A0A8C4KIZ3_DRONO</name>
<keyword evidence="4" id="KW-0677">Repeat</keyword>
<evidence type="ECO:0000256" key="1">
    <source>
        <dbReference type="ARBA" id="ARBA00003689"/>
    </source>
</evidence>
<dbReference type="Ensembl" id="ENSDNVT00000029135.1">
    <property type="protein sequence ID" value="ENSDNVP00000024127.1"/>
    <property type="gene ID" value="ENSDNVG00000016746.1"/>
</dbReference>
<dbReference type="SMART" id="SM00247">
    <property type="entry name" value="XTALbg"/>
    <property type="match status" value="1"/>
</dbReference>
<protein>
    <recommendedName>
        <fullName evidence="5">Beta/gamma crystallin 'Greek key' domain-containing protein</fullName>
    </recommendedName>
</protein>
<dbReference type="SUPFAM" id="SSF49695">
    <property type="entry name" value="gamma-Crystallin-like"/>
    <property type="match status" value="1"/>
</dbReference>
<dbReference type="PANTHER" id="PTHR11818:SF119">
    <property type="entry name" value="GAMMA-CRYSTALLIN D"/>
    <property type="match status" value="1"/>
</dbReference>
<evidence type="ECO:0000313" key="7">
    <source>
        <dbReference type="Proteomes" id="UP000694423"/>
    </source>
</evidence>
<proteinExistence type="inferred from homology"/>
<dbReference type="GO" id="GO:0007601">
    <property type="term" value="P:visual perception"/>
    <property type="evidence" value="ECO:0007669"/>
    <property type="project" value="TreeGrafter"/>
</dbReference>
<evidence type="ECO:0000256" key="2">
    <source>
        <dbReference type="ARBA" id="ARBA00009646"/>
    </source>
</evidence>
<comment type="similarity">
    <text evidence="2">Belongs to the beta/gamma-crystallin family.</text>
</comment>
<dbReference type="GO" id="GO:0002088">
    <property type="term" value="P:lens development in camera-type eye"/>
    <property type="evidence" value="ECO:0007669"/>
    <property type="project" value="TreeGrafter"/>
</dbReference>
<organism evidence="6 7">
    <name type="scientific">Dromaius novaehollandiae</name>
    <name type="common">Emu</name>
    <dbReference type="NCBI Taxonomy" id="8790"/>
    <lineage>
        <taxon>Eukaryota</taxon>
        <taxon>Metazoa</taxon>
        <taxon>Chordata</taxon>
        <taxon>Craniata</taxon>
        <taxon>Vertebrata</taxon>
        <taxon>Euteleostomi</taxon>
        <taxon>Archelosauria</taxon>
        <taxon>Archosauria</taxon>
        <taxon>Dinosauria</taxon>
        <taxon>Saurischia</taxon>
        <taxon>Theropoda</taxon>
        <taxon>Coelurosauria</taxon>
        <taxon>Aves</taxon>
        <taxon>Palaeognathae</taxon>
        <taxon>Casuariiformes</taxon>
        <taxon>Dromaiidae</taxon>
        <taxon>Dromaius</taxon>
    </lineage>
</organism>
<evidence type="ECO:0000256" key="3">
    <source>
        <dbReference type="ARBA" id="ARBA00022613"/>
    </source>
</evidence>
<dbReference type="GO" id="GO:0005212">
    <property type="term" value="F:structural constituent of eye lens"/>
    <property type="evidence" value="ECO:0007669"/>
    <property type="project" value="UniProtKB-KW"/>
</dbReference>
<dbReference type="PANTHER" id="PTHR11818">
    <property type="entry name" value="BETA/GAMMA CRYSTALLIN"/>
    <property type="match status" value="1"/>
</dbReference>
<dbReference type="Proteomes" id="UP000694423">
    <property type="component" value="Unplaced"/>
</dbReference>
<reference evidence="6" key="1">
    <citation type="submission" date="2025-08" db="UniProtKB">
        <authorList>
            <consortium name="Ensembl"/>
        </authorList>
    </citation>
    <scope>IDENTIFICATION</scope>
</reference>
<keyword evidence="7" id="KW-1185">Reference proteome</keyword>
<dbReference type="Pfam" id="PF00030">
    <property type="entry name" value="Crystall"/>
    <property type="match status" value="2"/>
</dbReference>
<keyword evidence="3" id="KW-0273">Eye lens protein</keyword>
<evidence type="ECO:0000313" key="6">
    <source>
        <dbReference type="Ensembl" id="ENSDNVP00000024127.1"/>
    </source>
</evidence>
<dbReference type="InterPro" id="IPR011024">
    <property type="entry name" value="G_crystallin-like"/>
</dbReference>
<dbReference type="InterPro" id="IPR001064">
    <property type="entry name" value="Beta/gamma_crystallin"/>
</dbReference>
<dbReference type="InterPro" id="IPR050252">
    <property type="entry name" value="Beta/Gamma-Crystallin"/>
</dbReference>
<dbReference type="Gene3D" id="2.60.20.10">
    <property type="entry name" value="Crystallins"/>
    <property type="match status" value="2"/>
</dbReference>
<feature type="domain" description="Beta/gamma crystallin 'Greek key'" evidence="5">
    <location>
        <begin position="12"/>
        <end position="127"/>
    </location>
</feature>